<evidence type="ECO:0000313" key="2">
    <source>
        <dbReference type="Proteomes" id="UP000315295"/>
    </source>
</evidence>
<protein>
    <submittedName>
        <fullName evidence="1">Uncharacterized protein</fullName>
    </submittedName>
</protein>
<dbReference type="PANTHER" id="PTHR43462:SF2">
    <property type="entry name" value="THREONYL AND ALANYL TRNA SYNTHETASE SECOND ADDITIONAL DOMAIN-CONTAINING PROTEIN"/>
    <property type="match status" value="1"/>
</dbReference>
<sequence>MDSSSSSSTNLDYFDDMWKLQSTATLLSLSEGSGRFFHPQGSGQPADTGVIAVADSGIKFTEDVRSKDGIVFHYGFVENSGEESESEIRERLHSAGHLLGWIHLCMRNVGLGICLQCVDHFHDYAPWFESTEEGDCCSAVYNELA</sequence>
<organism evidence="1 2">
    <name type="scientific">Malus baccata</name>
    <name type="common">Siberian crab apple</name>
    <name type="synonym">Pyrus baccata</name>
    <dbReference type="NCBI Taxonomy" id="106549"/>
    <lineage>
        <taxon>Eukaryota</taxon>
        <taxon>Viridiplantae</taxon>
        <taxon>Streptophyta</taxon>
        <taxon>Embryophyta</taxon>
        <taxon>Tracheophyta</taxon>
        <taxon>Spermatophyta</taxon>
        <taxon>Magnoliopsida</taxon>
        <taxon>eudicotyledons</taxon>
        <taxon>Gunneridae</taxon>
        <taxon>Pentapetalae</taxon>
        <taxon>rosids</taxon>
        <taxon>fabids</taxon>
        <taxon>Rosales</taxon>
        <taxon>Rosaceae</taxon>
        <taxon>Amygdaloideae</taxon>
        <taxon>Maleae</taxon>
        <taxon>Malus</taxon>
    </lineage>
</organism>
<accession>A0A540LTU3</accession>
<dbReference type="EMBL" id="VIEB01000465">
    <property type="protein sequence ID" value="TQD89933.1"/>
    <property type="molecule type" value="Genomic_DNA"/>
</dbReference>
<dbReference type="Proteomes" id="UP000315295">
    <property type="component" value="Unassembled WGS sequence"/>
</dbReference>
<dbReference type="SUPFAM" id="SSF50447">
    <property type="entry name" value="Translation proteins"/>
    <property type="match status" value="1"/>
</dbReference>
<dbReference type="InterPro" id="IPR051335">
    <property type="entry name" value="Alanyl-tRNA_Editing_Enzymes"/>
</dbReference>
<reference evidence="1 2" key="1">
    <citation type="journal article" date="2019" name="G3 (Bethesda)">
        <title>Sequencing of a Wild Apple (Malus baccata) Genome Unravels the Differences Between Cultivated and Wild Apple Species Regarding Disease Resistance and Cold Tolerance.</title>
        <authorList>
            <person name="Chen X."/>
        </authorList>
    </citation>
    <scope>NUCLEOTIDE SEQUENCE [LARGE SCALE GENOMIC DNA]</scope>
    <source>
        <strain evidence="2">cv. Shandingzi</strain>
        <tissue evidence="1">Leaves</tissue>
    </source>
</reference>
<dbReference type="Gene3D" id="2.40.30.130">
    <property type="match status" value="1"/>
</dbReference>
<proteinExistence type="predicted"/>
<dbReference type="AlphaFoldDB" id="A0A540LTU3"/>
<dbReference type="PANTHER" id="PTHR43462">
    <property type="entry name" value="ALANYL-TRNA EDITING PROTEIN"/>
    <property type="match status" value="1"/>
</dbReference>
<comment type="caution">
    <text evidence="1">The sequence shown here is derived from an EMBL/GenBank/DDBJ whole genome shotgun (WGS) entry which is preliminary data.</text>
</comment>
<evidence type="ECO:0000313" key="1">
    <source>
        <dbReference type="EMBL" id="TQD89933.1"/>
    </source>
</evidence>
<dbReference type="InterPro" id="IPR009000">
    <property type="entry name" value="Transl_B-barrel_sf"/>
</dbReference>
<name>A0A540LTU3_MALBA</name>
<keyword evidence="2" id="KW-1185">Reference proteome</keyword>
<gene>
    <name evidence="1" type="ORF">C1H46_024488</name>
</gene>